<gene>
    <name evidence="8" type="ORF">Mal52_03060</name>
</gene>
<dbReference type="EMBL" id="CP036276">
    <property type="protein sequence ID" value="QDU41852.1"/>
    <property type="molecule type" value="Genomic_DNA"/>
</dbReference>
<dbReference type="Gene3D" id="1.20.1640.10">
    <property type="entry name" value="Multidrug efflux transporter AcrB transmembrane domain"/>
    <property type="match status" value="2"/>
</dbReference>
<accession>A0A517ZHC6</accession>
<keyword evidence="2" id="KW-1003">Cell membrane</keyword>
<keyword evidence="9" id="KW-1185">Reference proteome</keyword>
<feature type="transmembrane region" description="Helical" evidence="6">
    <location>
        <begin position="645"/>
        <end position="668"/>
    </location>
</feature>
<feature type="transmembrane region" description="Helical" evidence="6">
    <location>
        <begin position="302"/>
        <end position="321"/>
    </location>
</feature>
<dbReference type="GO" id="GO:0005886">
    <property type="term" value="C:plasma membrane"/>
    <property type="evidence" value="ECO:0007669"/>
    <property type="project" value="UniProtKB-SubCell"/>
</dbReference>
<dbReference type="KEGG" id="sdyn:Mal52_03060"/>
<organism evidence="8 9">
    <name type="scientific">Symmachiella dynata</name>
    <dbReference type="NCBI Taxonomy" id="2527995"/>
    <lineage>
        <taxon>Bacteria</taxon>
        <taxon>Pseudomonadati</taxon>
        <taxon>Planctomycetota</taxon>
        <taxon>Planctomycetia</taxon>
        <taxon>Planctomycetales</taxon>
        <taxon>Planctomycetaceae</taxon>
        <taxon>Symmachiella</taxon>
    </lineage>
</organism>
<keyword evidence="4 6" id="KW-1133">Transmembrane helix</keyword>
<dbReference type="SUPFAM" id="SSF82866">
    <property type="entry name" value="Multidrug efflux transporter AcrB transmembrane domain"/>
    <property type="match status" value="2"/>
</dbReference>
<feature type="transmembrane region" description="Helical" evidence="6">
    <location>
        <begin position="716"/>
        <end position="742"/>
    </location>
</feature>
<evidence type="ECO:0000259" key="7">
    <source>
        <dbReference type="PROSITE" id="PS50156"/>
    </source>
</evidence>
<sequence>MAATDAPRPEPNDSPRLSRFVDFLIRHRIALFLYACVAVAGGIVPASQLTFDQSIESLYAKDNPHLLDYLHSKKLFGGDEFVVLAYTDPELLADEGLDRLELFVEKLEKIEDVVSIQDLAASMKVGNIPLLDENEILDLYRGLLIGEDEQTTAVILRLQSLNQAKRSRAETIAAIRAVAKDYQFPVHIVGEPVQVHDMFRYVEEDGETLGLWSSVLLIGVILLFFRSLRWVALPILIVHATLIWTKAILVLSGMQLSMVSSMLTSLITIIGVATSIHLTVHFRERRKHADRTEALRQTFIDLGPAIFWTCATTAVGFAALLSSHITPVQSFGIMMALGAMLVLVAAATLLPGGILIGSFSPDPHYAPAEKRLGAGLEHVTNAIERRPRLLGFAALALTLFALAGFMRLRVETDFSKNFRDDSVVVRDLNFVENRLGGSGTWEVNFPAPSADEELDEEFLDRVRDVADQLNALDEPQGETESESEPPRPMLTKVLSLPDGFDVLPDSAFFVSVSLERKRKIMHSFQPEFETTLYNPEQGRMRIMLRARERQQSDAKLRAIDQVTEITAGEFGEANATGLFVLLTFLIESLLSDQITSFVLAAIGITTMMTIAFRSLKIGLICLVPNVFPIIIVIGLMGWGGVPINIATAMIASVSMGLTVDSSVHYIAGFRRAQARGLDVNDALRATHQGVGKALVFANIALILGFSVLTLSHFIPLIYFGVLVSVAMLGGLIGNLVLLPLLLRLAEGQSMDDVSPGEAQS</sequence>
<dbReference type="RefSeq" id="WP_145373842.1">
    <property type="nucleotide sequence ID" value="NZ_CP036276.1"/>
</dbReference>
<feature type="transmembrane region" description="Helical" evidence="6">
    <location>
        <begin position="689"/>
        <end position="710"/>
    </location>
</feature>
<feature type="transmembrane region" description="Helical" evidence="6">
    <location>
        <begin position="231"/>
        <end position="251"/>
    </location>
</feature>
<evidence type="ECO:0000256" key="5">
    <source>
        <dbReference type="ARBA" id="ARBA00023136"/>
    </source>
</evidence>
<dbReference type="PROSITE" id="PS50156">
    <property type="entry name" value="SSD"/>
    <property type="match status" value="1"/>
</dbReference>
<proteinExistence type="predicted"/>
<evidence type="ECO:0000313" key="9">
    <source>
        <dbReference type="Proteomes" id="UP000319383"/>
    </source>
</evidence>
<feature type="transmembrane region" description="Helical" evidence="6">
    <location>
        <begin position="29"/>
        <end position="51"/>
    </location>
</feature>
<evidence type="ECO:0000256" key="3">
    <source>
        <dbReference type="ARBA" id="ARBA00022692"/>
    </source>
</evidence>
<dbReference type="PANTHER" id="PTHR33406:SF12">
    <property type="entry name" value="BLR2997 PROTEIN"/>
    <property type="match status" value="1"/>
</dbReference>
<evidence type="ECO:0000256" key="2">
    <source>
        <dbReference type="ARBA" id="ARBA00022475"/>
    </source>
</evidence>
<feature type="transmembrane region" description="Helical" evidence="6">
    <location>
        <begin position="617"/>
        <end position="639"/>
    </location>
</feature>
<feature type="domain" description="SSD" evidence="7">
    <location>
        <begin position="235"/>
        <end position="356"/>
    </location>
</feature>
<keyword evidence="5 6" id="KW-0472">Membrane</keyword>
<dbReference type="Proteomes" id="UP000319383">
    <property type="component" value="Chromosome"/>
</dbReference>
<feature type="transmembrane region" description="Helical" evidence="6">
    <location>
        <begin position="389"/>
        <end position="408"/>
    </location>
</feature>
<evidence type="ECO:0000313" key="8">
    <source>
        <dbReference type="EMBL" id="QDU41852.1"/>
    </source>
</evidence>
<name>A0A517ZHC6_9PLAN</name>
<keyword evidence="3 6" id="KW-0812">Transmembrane</keyword>
<dbReference type="AlphaFoldDB" id="A0A517ZHC6"/>
<dbReference type="InterPro" id="IPR004869">
    <property type="entry name" value="MMPL_dom"/>
</dbReference>
<dbReference type="PANTHER" id="PTHR33406">
    <property type="entry name" value="MEMBRANE PROTEIN MJ1562-RELATED"/>
    <property type="match status" value="1"/>
</dbReference>
<feature type="transmembrane region" description="Helical" evidence="6">
    <location>
        <begin position="333"/>
        <end position="356"/>
    </location>
</feature>
<dbReference type="InterPro" id="IPR050545">
    <property type="entry name" value="Mycobact_MmpL"/>
</dbReference>
<feature type="transmembrane region" description="Helical" evidence="6">
    <location>
        <begin position="263"/>
        <end position="282"/>
    </location>
</feature>
<comment type="subcellular location">
    <subcellularLocation>
        <location evidence="1">Cell membrane</location>
        <topology evidence="1">Multi-pass membrane protein</topology>
    </subcellularLocation>
</comment>
<dbReference type="Pfam" id="PF03176">
    <property type="entry name" value="MMPL"/>
    <property type="match status" value="2"/>
</dbReference>
<protein>
    <submittedName>
        <fullName evidence="8">MMPL family protein</fullName>
    </submittedName>
</protein>
<evidence type="ECO:0000256" key="4">
    <source>
        <dbReference type="ARBA" id="ARBA00022989"/>
    </source>
</evidence>
<evidence type="ECO:0000256" key="1">
    <source>
        <dbReference type="ARBA" id="ARBA00004651"/>
    </source>
</evidence>
<dbReference type="InterPro" id="IPR000731">
    <property type="entry name" value="SSD"/>
</dbReference>
<feature type="transmembrane region" description="Helical" evidence="6">
    <location>
        <begin position="208"/>
        <end position="225"/>
    </location>
</feature>
<reference evidence="8 9" key="1">
    <citation type="submission" date="2019-02" db="EMBL/GenBank/DDBJ databases">
        <title>Deep-cultivation of Planctomycetes and their phenomic and genomic characterization uncovers novel biology.</title>
        <authorList>
            <person name="Wiegand S."/>
            <person name="Jogler M."/>
            <person name="Boedeker C."/>
            <person name="Pinto D."/>
            <person name="Vollmers J."/>
            <person name="Rivas-Marin E."/>
            <person name="Kohn T."/>
            <person name="Peeters S.H."/>
            <person name="Heuer A."/>
            <person name="Rast P."/>
            <person name="Oberbeckmann S."/>
            <person name="Bunk B."/>
            <person name="Jeske O."/>
            <person name="Meyerdierks A."/>
            <person name="Storesund J.E."/>
            <person name="Kallscheuer N."/>
            <person name="Luecker S."/>
            <person name="Lage O.M."/>
            <person name="Pohl T."/>
            <person name="Merkel B.J."/>
            <person name="Hornburger P."/>
            <person name="Mueller R.-W."/>
            <person name="Bruemmer F."/>
            <person name="Labrenz M."/>
            <person name="Spormann A.M."/>
            <person name="Op den Camp H."/>
            <person name="Overmann J."/>
            <person name="Amann R."/>
            <person name="Jetten M.S.M."/>
            <person name="Mascher T."/>
            <person name="Medema M.H."/>
            <person name="Devos D.P."/>
            <person name="Kaster A.-K."/>
            <person name="Ovreas L."/>
            <person name="Rohde M."/>
            <person name="Galperin M.Y."/>
            <person name="Jogler C."/>
        </authorList>
    </citation>
    <scope>NUCLEOTIDE SEQUENCE [LARGE SCALE GENOMIC DNA]</scope>
    <source>
        <strain evidence="8 9">Mal52</strain>
    </source>
</reference>
<evidence type="ECO:0000256" key="6">
    <source>
        <dbReference type="SAM" id="Phobius"/>
    </source>
</evidence>